<keyword evidence="2" id="KW-1185">Reference proteome</keyword>
<dbReference type="RefSeq" id="WP_133441978.1">
    <property type="nucleotide sequence ID" value="NZ_CP034726.1"/>
</dbReference>
<reference evidence="2" key="1">
    <citation type="submission" date="2018-12" db="EMBL/GenBank/DDBJ databases">
        <title>A new species of lactobacillus.</title>
        <authorList>
            <person name="Jian Y."/>
            <person name="Xin L."/>
            <person name="Hong Z.J."/>
            <person name="Ming L.Z."/>
            <person name="Hong X.Z."/>
        </authorList>
    </citation>
    <scope>NUCLEOTIDE SEQUENCE [LARGE SCALE GENOMIC DNA]</scope>
    <source>
        <strain evidence="2">HSLZ-75</strain>
    </source>
</reference>
<evidence type="ECO:0000313" key="2">
    <source>
        <dbReference type="Proteomes" id="UP000294321"/>
    </source>
</evidence>
<protein>
    <submittedName>
        <fullName evidence="1">Uncharacterized protein</fullName>
    </submittedName>
</protein>
<sequence length="152" mass="17526">MAEQKAEKLIDIISRQILNYKKNNGYDSNLRNVLKATIKNFKHVTSEGKVNLKEDCYVSLDKHGIIIFHLAKDPKKGIADVSIINKVHIDRIKIGHILGPSLIVFLKDQVLNPFNKKLRFKIQTTSDDKSFLNRNAKRLPKILDSEHYVYDD</sequence>
<dbReference type="EMBL" id="CP034726">
    <property type="protein sequence ID" value="QBP18419.1"/>
    <property type="molecule type" value="Genomic_DNA"/>
</dbReference>
<dbReference type="KEGG" id="lji:ELX58_04560"/>
<dbReference type="AlphaFoldDB" id="A0A4V1ALQ5"/>
<evidence type="ECO:0000313" key="1">
    <source>
        <dbReference type="EMBL" id="QBP18419.1"/>
    </source>
</evidence>
<organism evidence="1 2">
    <name type="scientific">Acetilactobacillus jinshanensis</name>
    <dbReference type="NCBI Taxonomy" id="1720083"/>
    <lineage>
        <taxon>Bacteria</taxon>
        <taxon>Bacillati</taxon>
        <taxon>Bacillota</taxon>
        <taxon>Bacilli</taxon>
        <taxon>Lactobacillales</taxon>
        <taxon>Lactobacillaceae</taxon>
        <taxon>Acetilactobacillus</taxon>
    </lineage>
</organism>
<accession>A0A4V1ALQ5</accession>
<gene>
    <name evidence="1" type="ORF">ELX58_04560</name>
</gene>
<proteinExistence type="predicted"/>
<name>A0A4V1ALQ5_9LACO</name>
<dbReference type="Proteomes" id="UP000294321">
    <property type="component" value="Chromosome"/>
</dbReference>